<gene>
    <name evidence="1" type="ORF">LCGC14_1947270</name>
</gene>
<protein>
    <submittedName>
        <fullName evidence="1">Uncharacterized protein</fullName>
    </submittedName>
</protein>
<sequence length="28" mass="2802">MTRKSGKMPVERAVSAGGVVLREGSAGA</sequence>
<dbReference type="EMBL" id="LAZR01021187">
    <property type="protein sequence ID" value="KKL86181.1"/>
    <property type="molecule type" value="Genomic_DNA"/>
</dbReference>
<feature type="non-terminal residue" evidence="1">
    <location>
        <position position="28"/>
    </location>
</feature>
<proteinExistence type="predicted"/>
<comment type="caution">
    <text evidence="1">The sequence shown here is derived from an EMBL/GenBank/DDBJ whole genome shotgun (WGS) entry which is preliminary data.</text>
</comment>
<name>A0A0F9G6X8_9ZZZZ</name>
<evidence type="ECO:0000313" key="1">
    <source>
        <dbReference type="EMBL" id="KKL86181.1"/>
    </source>
</evidence>
<organism evidence="1">
    <name type="scientific">marine sediment metagenome</name>
    <dbReference type="NCBI Taxonomy" id="412755"/>
    <lineage>
        <taxon>unclassified sequences</taxon>
        <taxon>metagenomes</taxon>
        <taxon>ecological metagenomes</taxon>
    </lineage>
</organism>
<dbReference type="AlphaFoldDB" id="A0A0F9G6X8"/>
<accession>A0A0F9G6X8</accession>
<reference evidence="1" key="1">
    <citation type="journal article" date="2015" name="Nature">
        <title>Complex archaea that bridge the gap between prokaryotes and eukaryotes.</title>
        <authorList>
            <person name="Spang A."/>
            <person name="Saw J.H."/>
            <person name="Jorgensen S.L."/>
            <person name="Zaremba-Niedzwiedzka K."/>
            <person name="Martijn J."/>
            <person name="Lind A.E."/>
            <person name="van Eijk R."/>
            <person name="Schleper C."/>
            <person name="Guy L."/>
            <person name="Ettema T.J."/>
        </authorList>
    </citation>
    <scope>NUCLEOTIDE SEQUENCE</scope>
</reference>